<protein>
    <submittedName>
        <fullName evidence="2">Uncharacterized protein</fullName>
    </submittedName>
</protein>
<proteinExistence type="predicted"/>
<reference evidence="2" key="1">
    <citation type="journal article" date="2022" name="bioRxiv">
        <title>Sequencing and chromosome-scale assembly of the giantPleurodeles waltlgenome.</title>
        <authorList>
            <person name="Brown T."/>
            <person name="Elewa A."/>
            <person name="Iarovenko S."/>
            <person name="Subramanian E."/>
            <person name="Araus A.J."/>
            <person name="Petzold A."/>
            <person name="Susuki M."/>
            <person name="Suzuki K.-i.T."/>
            <person name="Hayashi T."/>
            <person name="Toyoda A."/>
            <person name="Oliveira C."/>
            <person name="Osipova E."/>
            <person name="Leigh N.D."/>
            <person name="Simon A."/>
            <person name="Yun M.H."/>
        </authorList>
    </citation>
    <scope>NUCLEOTIDE SEQUENCE</scope>
    <source>
        <strain evidence="2">20211129_DDA</strain>
        <tissue evidence="2">Liver</tissue>
    </source>
</reference>
<feature type="compositionally biased region" description="Basic and acidic residues" evidence="1">
    <location>
        <begin position="29"/>
        <end position="41"/>
    </location>
</feature>
<gene>
    <name evidence="2" type="ORF">NDU88_000965</name>
</gene>
<feature type="region of interest" description="Disordered" evidence="1">
    <location>
        <begin position="23"/>
        <end position="45"/>
    </location>
</feature>
<name>A0AAV7WKE9_PLEWA</name>
<sequence length="111" mass="11678">MSGDVSQTLFCEENIARVPAKLQTASHCEGSRASDSDDSRDANGPFLGARGCTNGLQVDCTVTSDATAALTMRTRPPLPPARAGTPREGPVTPSTLYRPCRHAPGPRARAQ</sequence>
<keyword evidence="3" id="KW-1185">Reference proteome</keyword>
<accession>A0AAV7WKE9</accession>
<evidence type="ECO:0000313" key="2">
    <source>
        <dbReference type="EMBL" id="KAJ1213327.1"/>
    </source>
</evidence>
<dbReference type="AlphaFoldDB" id="A0AAV7WKE9"/>
<dbReference type="Proteomes" id="UP001066276">
    <property type="component" value="Chromosome 1_1"/>
</dbReference>
<comment type="caution">
    <text evidence="2">The sequence shown here is derived from an EMBL/GenBank/DDBJ whole genome shotgun (WGS) entry which is preliminary data.</text>
</comment>
<evidence type="ECO:0000256" key="1">
    <source>
        <dbReference type="SAM" id="MobiDB-lite"/>
    </source>
</evidence>
<organism evidence="2 3">
    <name type="scientific">Pleurodeles waltl</name>
    <name type="common">Iberian ribbed newt</name>
    <dbReference type="NCBI Taxonomy" id="8319"/>
    <lineage>
        <taxon>Eukaryota</taxon>
        <taxon>Metazoa</taxon>
        <taxon>Chordata</taxon>
        <taxon>Craniata</taxon>
        <taxon>Vertebrata</taxon>
        <taxon>Euteleostomi</taxon>
        <taxon>Amphibia</taxon>
        <taxon>Batrachia</taxon>
        <taxon>Caudata</taxon>
        <taxon>Salamandroidea</taxon>
        <taxon>Salamandridae</taxon>
        <taxon>Pleurodelinae</taxon>
        <taxon>Pleurodeles</taxon>
    </lineage>
</organism>
<dbReference type="EMBL" id="JANPWB010000001">
    <property type="protein sequence ID" value="KAJ1213327.1"/>
    <property type="molecule type" value="Genomic_DNA"/>
</dbReference>
<feature type="region of interest" description="Disordered" evidence="1">
    <location>
        <begin position="68"/>
        <end position="111"/>
    </location>
</feature>
<evidence type="ECO:0000313" key="3">
    <source>
        <dbReference type="Proteomes" id="UP001066276"/>
    </source>
</evidence>